<feature type="region of interest" description="Disordered" evidence="2">
    <location>
        <begin position="319"/>
        <end position="368"/>
    </location>
</feature>
<dbReference type="Proteomes" id="UP001215280">
    <property type="component" value="Unassembled WGS sequence"/>
</dbReference>
<dbReference type="PROSITE" id="PS50966">
    <property type="entry name" value="ZF_SWIM"/>
    <property type="match status" value="1"/>
</dbReference>
<keyword evidence="1" id="KW-0862">Zinc</keyword>
<dbReference type="EMBL" id="JARJLG010000039">
    <property type="protein sequence ID" value="KAJ7763958.1"/>
    <property type="molecule type" value="Genomic_DNA"/>
</dbReference>
<accession>A0AAD7JHF4</accession>
<organism evidence="4 5">
    <name type="scientific">Mycena maculata</name>
    <dbReference type="NCBI Taxonomy" id="230809"/>
    <lineage>
        <taxon>Eukaryota</taxon>
        <taxon>Fungi</taxon>
        <taxon>Dikarya</taxon>
        <taxon>Basidiomycota</taxon>
        <taxon>Agaricomycotina</taxon>
        <taxon>Agaricomycetes</taxon>
        <taxon>Agaricomycetidae</taxon>
        <taxon>Agaricales</taxon>
        <taxon>Marasmiineae</taxon>
        <taxon>Mycenaceae</taxon>
        <taxon>Mycena</taxon>
    </lineage>
</organism>
<feature type="non-terminal residue" evidence="4">
    <location>
        <position position="1"/>
    </location>
</feature>
<feature type="compositionally biased region" description="Basic residues" evidence="2">
    <location>
        <begin position="359"/>
        <end position="368"/>
    </location>
</feature>
<protein>
    <recommendedName>
        <fullName evidence="3">SWIM-type domain-containing protein</fullName>
    </recommendedName>
</protein>
<proteinExistence type="predicted"/>
<evidence type="ECO:0000259" key="3">
    <source>
        <dbReference type="PROSITE" id="PS50966"/>
    </source>
</evidence>
<evidence type="ECO:0000256" key="2">
    <source>
        <dbReference type="SAM" id="MobiDB-lite"/>
    </source>
</evidence>
<dbReference type="GO" id="GO:0008270">
    <property type="term" value="F:zinc ion binding"/>
    <property type="evidence" value="ECO:0007669"/>
    <property type="project" value="UniProtKB-KW"/>
</dbReference>
<sequence>YFPNRRPAPCPYFNVLHAWQQHFRIQANEELWALLKRWIRMTEKSEFDAMWQKIQDIAPEDFVDYLNGYWISKEVIKMWSAVYRTPRSMLEDCDTNMLIEAWHSVLKCKFFHGKRNRRLDHLLYILLHGVLPYYALKQHRQDLGFEGPDMEVKKRREIVQHSKVFTAADITHIEDETYTIRSRSDPSKVYHVDIDAYTCTCRDYPLISYCKHICAIQALFAEPGDPTDGVRPRPDVPPLPLNPHQQVLQQPATTATILVQLKPVLTNIVEKLERLSARLRRPRKNDSSLPGLSDLEDALDEMLHQTDNGTVLPSAQRLAPVVKDPTARDTMMPKVKTRPLRTGDPKYGGGAASGSKAVKNPKKKSTPA</sequence>
<dbReference type="AlphaFoldDB" id="A0AAD7JHF4"/>
<evidence type="ECO:0000256" key="1">
    <source>
        <dbReference type="PROSITE-ProRule" id="PRU00325"/>
    </source>
</evidence>
<evidence type="ECO:0000313" key="5">
    <source>
        <dbReference type="Proteomes" id="UP001215280"/>
    </source>
</evidence>
<dbReference type="InterPro" id="IPR007527">
    <property type="entry name" value="Znf_SWIM"/>
</dbReference>
<gene>
    <name evidence="4" type="ORF">DFH07DRAFT_738598</name>
</gene>
<keyword evidence="5" id="KW-1185">Reference proteome</keyword>
<keyword evidence="1" id="KW-0479">Metal-binding</keyword>
<evidence type="ECO:0000313" key="4">
    <source>
        <dbReference type="EMBL" id="KAJ7763958.1"/>
    </source>
</evidence>
<name>A0AAD7JHF4_9AGAR</name>
<reference evidence="4" key="1">
    <citation type="submission" date="2023-03" db="EMBL/GenBank/DDBJ databases">
        <title>Massive genome expansion in bonnet fungi (Mycena s.s.) driven by repeated elements and novel gene families across ecological guilds.</title>
        <authorList>
            <consortium name="Lawrence Berkeley National Laboratory"/>
            <person name="Harder C.B."/>
            <person name="Miyauchi S."/>
            <person name="Viragh M."/>
            <person name="Kuo A."/>
            <person name="Thoen E."/>
            <person name="Andreopoulos B."/>
            <person name="Lu D."/>
            <person name="Skrede I."/>
            <person name="Drula E."/>
            <person name="Henrissat B."/>
            <person name="Morin E."/>
            <person name="Kohler A."/>
            <person name="Barry K."/>
            <person name="LaButti K."/>
            <person name="Morin E."/>
            <person name="Salamov A."/>
            <person name="Lipzen A."/>
            <person name="Mereny Z."/>
            <person name="Hegedus B."/>
            <person name="Baldrian P."/>
            <person name="Stursova M."/>
            <person name="Weitz H."/>
            <person name="Taylor A."/>
            <person name="Grigoriev I.V."/>
            <person name="Nagy L.G."/>
            <person name="Martin F."/>
            <person name="Kauserud H."/>
        </authorList>
    </citation>
    <scope>NUCLEOTIDE SEQUENCE</scope>
    <source>
        <strain evidence="4">CBHHK188m</strain>
    </source>
</reference>
<comment type="caution">
    <text evidence="4">The sequence shown here is derived from an EMBL/GenBank/DDBJ whole genome shotgun (WGS) entry which is preliminary data.</text>
</comment>
<keyword evidence="1" id="KW-0863">Zinc-finger</keyword>
<feature type="domain" description="SWIM-type" evidence="3">
    <location>
        <begin position="190"/>
        <end position="221"/>
    </location>
</feature>